<dbReference type="Proteomes" id="UP000280598">
    <property type="component" value="Unassembled WGS sequence"/>
</dbReference>
<evidence type="ECO:0000313" key="4">
    <source>
        <dbReference type="Proteomes" id="UP000280598"/>
    </source>
</evidence>
<dbReference type="Proteomes" id="UP000281677">
    <property type="component" value="Unassembled WGS sequence"/>
</dbReference>
<evidence type="ECO:0000256" key="1">
    <source>
        <dbReference type="SAM" id="SignalP"/>
    </source>
</evidence>
<proteinExistence type="predicted"/>
<evidence type="ECO:0000313" key="3">
    <source>
        <dbReference type="EMBL" id="RMZ32639.1"/>
    </source>
</evidence>
<protein>
    <submittedName>
        <fullName evidence="2">Uncharacterized protein</fullName>
    </submittedName>
</protein>
<organism evidence="2 4">
    <name type="scientific">Hortaea werneckii</name>
    <name type="common">Black yeast</name>
    <name type="synonym">Cladosporium werneckii</name>
    <dbReference type="NCBI Taxonomy" id="91943"/>
    <lineage>
        <taxon>Eukaryota</taxon>
        <taxon>Fungi</taxon>
        <taxon>Dikarya</taxon>
        <taxon>Ascomycota</taxon>
        <taxon>Pezizomycotina</taxon>
        <taxon>Dothideomycetes</taxon>
        <taxon>Dothideomycetidae</taxon>
        <taxon>Mycosphaerellales</taxon>
        <taxon>Teratosphaeriaceae</taxon>
        <taxon>Hortaea</taxon>
    </lineage>
</organism>
<keyword evidence="1" id="KW-0732">Signal</keyword>
<accession>A0A3M7HTU6</accession>
<gene>
    <name evidence="3" type="ORF">D0859_03228</name>
    <name evidence="2" type="ORF">D0860_00917</name>
</gene>
<evidence type="ECO:0000313" key="2">
    <source>
        <dbReference type="EMBL" id="RMZ16576.1"/>
    </source>
</evidence>
<comment type="caution">
    <text evidence="2">The sequence shown here is derived from an EMBL/GenBank/DDBJ whole genome shotgun (WGS) entry which is preliminary data.</text>
</comment>
<dbReference type="VEuPathDB" id="FungiDB:BTJ68_08582"/>
<feature type="chain" id="PRO_5036086526" evidence="1">
    <location>
        <begin position="17"/>
        <end position="408"/>
    </location>
</feature>
<dbReference type="EMBL" id="QWIT01000064">
    <property type="protein sequence ID" value="RMZ32639.1"/>
    <property type="molecule type" value="Genomic_DNA"/>
</dbReference>
<dbReference type="EMBL" id="QWIS01000010">
    <property type="protein sequence ID" value="RMZ16576.1"/>
    <property type="molecule type" value="Genomic_DNA"/>
</dbReference>
<dbReference type="OrthoDB" id="3935524at2759"/>
<name>A0A3M7HTU6_HORWE</name>
<reference evidence="4 5" key="1">
    <citation type="journal article" date="2018" name="BMC Genomics">
        <title>Genomic evidence for intraspecific hybridization in a clonal and extremely halotolerant yeast.</title>
        <authorList>
            <person name="Gostincar C."/>
            <person name="Stajich J.E."/>
            <person name="Zupancic J."/>
            <person name="Zalar P."/>
            <person name="Gunde-Cimerman N."/>
        </authorList>
    </citation>
    <scope>NUCLEOTIDE SEQUENCE [LARGE SCALE GENOMIC DNA]</scope>
    <source>
        <strain evidence="3 5">EXF-120</strain>
        <strain evidence="2 4">EXF-562</strain>
    </source>
</reference>
<evidence type="ECO:0000313" key="5">
    <source>
        <dbReference type="Proteomes" id="UP000281677"/>
    </source>
</evidence>
<sequence length="408" mass="42352">MIFHILLASLAAVASAAPEGRLARRATCGARAASAIECVSSAVSSNTASVSSFCAFSSYLRTVTRTITTRLPTTTTITTAATHAAVDHHSVRCPEDAHRPNVSLTHRSSPSIAGTTFTLTITVTETTGTFTEIETFTETSLTCATPAPSVRKRQADAVQACAASYSENVLRNACNNCAGIAAATSFISSTVTPTRTRYSTTFTIETVTSTPTITSTATEYNVTTLFEPTTISQDTTITSGIMTTETSTTTTTVTSPSPRPTAFYLLRGTFPAEDPAAASYIDVVPAPSRPDTSVATFLNGSSDATRFGLLDSGALVQLGRDSRASVNSRDLLNFLYFSDEGFTNAQIGSGGANAVTCSACEDVLTCVTDQGDQFAACPAAGGEYVVLGGGQAGCTEVAIAIDPVVTIF</sequence>
<feature type="signal peptide" evidence="1">
    <location>
        <begin position="1"/>
        <end position="16"/>
    </location>
</feature>
<dbReference type="AlphaFoldDB" id="A0A3M7HTU6"/>